<feature type="transmembrane region" description="Helical" evidence="4">
    <location>
        <begin position="446"/>
        <end position="464"/>
    </location>
</feature>
<evidence type="ECO:0000256" key="2">
    <source>
        <dbReference type="ARBA" id="ARBA00023136"/>
    </source>
</evidence>
<reference evidence="5 6" key="1">
    <citation type="submission" date="2018-01" db="EMBL/GenBank/DDBJ databases">
        <title>Genome sequence of the PGP bacterium Paenibacillus illinoisensis E3.</title>
        <authorList>
            <person name="Rolli E."/>
            <person name="Marasco R."/>
            <person name="Bessem C."/>
            <person name="Michoud G."/>
            <person name="Gaiarsa S."/>
            <person name="Borin S."/>
            <person name="Daffonchio D."/>
        </authorList>
    </citation>
    <scope>NUCLEOTIDE SEQUENCE [LARGE SCALE GENOMIC DNA]</scope>
    <source>
        <strain evidence="5 6">E3</strain>
    </source>
</reference>
<feature type="transmembrane region" description="Helical" evidence="4">
    <location>
        <begin position="375"/>
        <end position="396"/>
    </location>
</feature>
<evidence type="ECO:0000256" key="4">
    <source>
        <dbReference type="SAM" id="Phobius"/>
    </source>
</evidence>
<dbReference type="PANTHER" id="PTHR22550">
    <property type="entry name" value="SPORE GERMINATION PROTEIN"/>
    <property type="match status" value="1"/>
</dbReference>
<feature type="transmembrane region" description="Helical" evidence="4">
    <location>
        <begin position="500"/>
        <end position="520"/>
    </location>
</feature>
<protein>
    <submittedName>
        <fullName evidence="5">Spore germination protein B1</fullName>
    </submittedName>
</protein>
<keyword evidence="4" id="KW-1133">Transmembrane helix</keyword>
<comment type="caution">
    <text evidence="5">The sequence shown here is derived from an EMBL/GenBank/DDBJ whole genome shotgun (WGS) entry which is preliminary data.</text>
</comment>
<dbReference type="GO" id="GO:0009847">
    <property type="term" value="P:spore germination"/>
    <property type="evidence" value="ECO:0007669"/>
    <property type="project" value="InterPro"/>
</dbReference>
<keyword evidence="4" id="KW-0812">Transmembrane</keyword>
<keyword evidence="2 4" id="KW-0472">Membrane</keyword>
<accession>A0A2W0C4T5</accession>
<dbReference type="PANTHER" id="PTHR22550:SF5">
    <property type="entry name" value="LEUCINE ZIPPER PROTEIN 4"/>
    <property type="match status" value="1"/>
</dbReference>
<dbReference type="Pfam" id="PF03323">
    <property type="entry name" value="GerA"/>
    <property type="match status" value="1"/>
</dbReference>
<feature type="transmembrane region" description="Helical" evidence="4">
    <location>
        <begin position="15"/>
        <end position="35"/>
    </location>
</feature>
<feature type="compositionally biased region" description="Low complexity" evidence="3">
    <location>
        <begin position="51"/>
        <end position="63"/>
    </location>
</feature>
<sequence>MRVMWSKILSFVPEWSLWMQAFLVVIIPLVILKAARWMSSSIRKGAFTNPSSQQKQSSGESSSNGPDQAQGTESGAYANIKLTGHYTTDLISSRETFGQNADVHIREFFIYGTDTPAAVMYVDGLVDQELVDDHLITPLMLRGVPELKQDAFIHPEHAHLLKGYLKNHLLPVSQVEETESLQELALGVLSGKNALIIDGMPGALLIGSSKGKTRSIEEPLSEALLRGPRIGFTESLSDNTGVLRRYGSNQSLFIQKYEVGTRIKKDLVIAYIQDIANPEIVAEVQKRIEKLDVDAMLESGYVEQLIEDDQLSPFQQVQNTERPDRVIGALLEGRVAILLDGTPFALIVPTTFSMLLQSPEDYYERWIPGTFLRMLRFLAAMIALLAPALYISFISFHPGLIPTKLALTIIETRKGVPFPSIIEALIMETAIEILREAGIRLPKPIGPAMGIVGGLIIGDAAVQAGIVSPFLVIVVAVTAISSFSIPTYSAGITLRILRFIGMFSAAILGLYGVVLFILLLCSHLARLQSFGVPYVSPSVPYRLSDWKDFLIRAPLSMMRKRPYMMKPKDQDRKK</sequence>
<name>A0A2W0C4T5_9BACL</name>
<feature type="transmembrane region" description="Helical" evidence="4">
    <location>
        <begin position="470"/>
        <end position="488"/>
    </location>
</feature>
<evidence type="ECO:0000313" key="6">
    <source>
        <dbReference type="Proteomes" id="UP000247459"/>
    </source>
</evidence>
<comment type="similarity">
    <text evidence="1">Belongs to the GerABKA family.</text>
</comment>
<evidence type="ECO:0000256" key="3">
    <source>
        <dbReference type="SAM" id="MobiDB-lite"/>
    </source>
</evidence>
<proteinExistence type="inferred from homology"/>
<gene>
    <name evidence="5" type="primary">gerBA</name>
    <name evidence="5" type="ORF">PIL02S_04695</name>
</gene>
<feature type="region of interest" description="Disordered" evidence="3">
    <location>
        <begin position="47"/>
        <end position="72"/>
    </location>
</feature>
<dbReference type="EMBL" id="PRLG01000022">
    <property type="protein sequence ID" value="PYY27196.1"/>
    <property type="molecule type" value="Genomic_DNA"/>
</dbReference>
<evidence type="ECO:0000256" key="1">
    <source>
        <dbReference type="ARBA" id="ARBA00005278"/>
    </source>
</evidence>
<dbReference type="Proteomes" id="UP000247459">
    <property type="component" value="Unassembled WGS sequence"/>
</dbReference>
<dbReference type="GO" id="GO:0016020">
    <property type="term" value="C:membrane"/>
    <property type="evidence" value="ECO:0007669"/>
    <property type="project" value="InterPro"/>
</dbReference>
<evidence type="ECO:0000313" key="5">
    <source>
        <dbReference type="EMBL" id="PYY27196.1"/>
    </source>
</evidence>
<organism evidence="5 6">
    <name type="scientific">Paenibacillus illinoisensis</name>
    <dbReference type="NCBI Taxonomy" id="59845"/>
    <lineage>
        <taxon>Bacteria</taxon>
        <taxon>Bacillati</taxon>
        <taxon>Bacillota</taxon>
        <taxon>Bacilli</taxon>
        <taxon>Bacillales</taxon>
        <taxon>Paenibacillaceae</taxon>
        <taxon>Paenibacillus</taxon>
    </lineage>
</organism>
<dbReference type="AlphaFoldDB" id="A0A2W0C4T5"/>
<dbReference type="PIRSF" id="PIRSF005690">
    <property type="entry name" value="GerBA"/>
    <property type="match status" value="1"/>
</dbReference>
<dbReference type="InterPro" id="IPR004995">
    <property type="entry name" value="Spore_Ger"/>
</dbReference>
<dbReference type="InterPro" id="IPR050768">
    <property type="entry name" value="UPF0353/GerABKA_families"/>
</dbReference>